<dbReference type="GO" id="GO:0005886">
    <property type="term" value="C:plasma membrane"/>
    <property type="evidence" value="ECO:0007669"/>
    <property type="project" value="UniProtKB-SubCell"/>
</dbReference>
<keyword evidence="2" id="KW-1003">Cell membrane</keyword>
<keyword evidence="8" id="KW-0238">DNA-binding</keyword>
<evidence type="ECO:0000313" key="9">
    <source>
        <dbReference type="Proteomes" id="UP000269019"/>
    </source>
</evidence>
<feature type="transmembrane region" description="Helical" evidence="6">
    <location>
        <begin position="20"/>
        <end position="40"/>
    </location>
</feature>
<dbReference type="InterPro" id="IPR007168">
    <property type="entry name" value="Phageshock_PspC_N"/>
</dbReference>
<gene>
    <name evidence="8" type="ORF">CCHOA_04410</name>
</gene>
<organism evidence="8 9">
    <name type="scientific">Corynebacterium choanae</name>
    <dbReference type="NCBI Taxonomy" id="1862358"/>
    <lineage>
        <taxon>Bacteria</taxon>
        <taxon>Bacillati</taxon>
        <taxon>Actinomycetota</taxon>
        <taxon>Actinomycetes</taxon>
        <taxon>Mycobacteriales</taxon>
        <taxon>Corynebacteriaceae</taxon>
        <taxon>Corynebacterium</taxon>
    </lineage>
</organism>
<evidence type="ECO:0000256" key="2">
    <source>
        <dbReference type="ARBA" id="ARBA00022475"/>
    </source>
</evidence>
<feature type="domain" description="Phage shock protein PspC N-terminal" evidence="7">
    <location>
        <begin position="47"/>
        <end position="102"/>
    </location>
</feature>
<dbReference type="KEGG" id="ccho:CCHOA_04410"/>
<keyword evidence="5 6" id="KW-0472">Membrane</keyword>
<evidence type="ECO:0000256" key="6">
    <source>
        <dbReference type="SAM" id="Phobius"/>
    </source>
</evidence>
<evidence type="ECO:0000256" key="4">
    <source>
        <dbReference type="ARBA" id="ARBA00022989"/>
    </source>
</evidence>
<evidence type="ECO:0000256" key="5">
    <source>
        <dbReference type="ARBA" id="ARBA00023136"/>
    </source>
</evidence>
<dbReference type="InterPro" id="IPR052027">
    <property type="entry name" value="PspC"/>
</dbReference>
<proteinExistence type="predicted"/>
<dbReference type="Proteomes" id="UP000269019">
    <property type="component" value="Chromosome"/>
</dbReference>
<dbReference type="EMBL" id="CP033896">
    <property type="protein sequence ID" value="AZA13291.1"/>
    <property type="molecule type" value="Genomic_DNA"/>
</dbReference>
<accession>A0A3G6J5C5</accession>
<dbReference type="PANTHER" id="PTHR33885">
    <property type="entry name" value="PHAGE SHOCK PROTEIN C"/>
    <property type="match status" value="1"/>
</dbReference>
<name>A0A3G6J5C5_9CORY</name>
<keyword evidence="3 6" id="KW-0812">Transmembrane</keyword>
<keyword evidence="4 6" id="KW-1133">Transmembrane helix</keyword>
<evidence type="ECO:0000313" key="8">
    <source>
        <dbReference type="EMBL" id="AZA13291.1"/>
    </source>
</evidence>
<protein>
    <submittedName>
        <fullName evidence="8">DNA-binding transcriptional activator PspC</fullName>
    </submittedName>
</protein>
<dbReference type="GO" id="GO:0003677">
    <property type="term" value="F:DNA binding"/>
    <property type="evidence" value="ECO:0007669"/>
    <property type="project" value="UniProtKB-KW"/>
</dbReference>
<sequence>MPIIGGQDCQPRLRPYSARLVGRGLPVCTGVAFHAIIAGMSKYLQQPLHRSATQKMIAGVCGGLAESFGVDVNLVRLLFILSLFLPGTQVIIYLVLWVLFPVQ</sequence>
<dbReference type="Pfam" id="PF04024">
    <property type="entry name" value="PspC"/>
    <property type="match status" value="1"/>
</dbReference>
<comment type="subcellular location">
    <subcellularLocation>
        <location evidence="1">Cell membrane</location>
        <topology evidence="1">Single-pass membrane protein</topology>
    </subcellularLocation>
</comment>
<feature type="transmembrane region" description="Helical" evidence="6">
    <location>
        <begin position="77"/>
        <end position="100"/>
    </location>
</feature>
<keyword evidence="9" id="KW-1185">Reference proteome</keyword>
<dbReference type="AlphaFoldDB" id="A0A3G6J5C5"/>
<dbReference type="PANTHER" id="PTHR33885:SF3">
    <property type="entry name" value="PHAGE SHOCK PROTEIN C"/>
    <property type="match status" value="1"/>
</dbReference>
<evidence type="ECO:0000259" key="7">
    <source>
        <dbReference type="Pfam" id="PF04024"/>
    </source>
</evidence>
<evidence type="ECO:0000256" key="3">
    <source>
        <dbReference type="ARBA" id="ARBA00022692"/>
    </source>
</evidence>
<reference evidence="8 9" key="1">
    <citation type="submission" date="2018-11" db="EMBL/GenBank/DDBJ databases">
        <authorList>
            <person name="Kleinhagauer T."/>
            <person name="Glaeser S.P."/>
            <person name="Spergser J."/>
            <person name="Ruckert C."/>
            <person name="Kaempfer P."/>
            <person name="Busse H.-J."/>
        </authorList>
    </citation>
    <scope>NUCLEOTIDE SEQUENCE [LARGE SCALE GENOMIC DNA]</scope>
    <source>
        <strain evidence="8 9">200CH</strain>
    </source>
</reference>
<evidence type="ECO:0000256" key="1">
    <source>
        <dbReference type="ARBA" id="ARBA00004162"/>
    </source>
</evidence>